<feature type="region of interest" description="Disordered" evidence="1">
    <location>
        <begin position="315"/>
        <end position="369"/>
    </location>
</feature>
<dbReference type="Proteomes" id="UP000887540">
    <property type="component" value="Unplaced"/>
</dbReference>
<organism evidence="3 4">
    <name type="scientific">Acrobeloides nanus</name>
    <dbReference type="NCBI Taxonomy" id="290746"/>
    <lineage>
        <taxon>Eukaryota</taxon>
        <taxon>Metazoa</taxon>
        <taxon>Ecdysozoa</taxon>
        <taxon>Nematoda</taxon>
        <taxon>Chromadorea</taxon>
        <taxon>Rhabditida</taxon>
        <taxon>Tylenchina</taxon>
        <taxon>Cephalobomorpha</taxon>
        <taxon>Cephaloboidea</taxon>
        <taxon>Cephalobidae</taxon>
        <taxon>Acrobeloides</taxon>
    </lineage>
</organism>
<feature type="compositionally biased region" description="Low complexity" evidence="1">
    <location>
        <begin position="277"/>
        <end position="299"/>
    </location>
</feature>
<evidence type="ECO:0000256" key="1">
    <source>
        <dbReference type="SAM" id="MobiDB-lite"/>
    </source>
</evidence>
<keyword evidence="3" id="KW-1185">Reference proteome</keyword>
<dbReference type="PANTHER" id="PTHR11145">
    <property type="entry name" value="BTB/POZ DOMAIN-CONTAINING ADAPTER FOR CUL3-MEDIATED RHOA DEGRADATION PROTEIN FAMILY MEMBER"/>
    <property type="match status" value="1"/>
</dbReference>
<dbReference type="PANTHER" id="PTHR11145:SF8">
    <property type="entry name" value="RE57120P"/>
    <property type="match status" value="1"/>
</dbReference>
<evidence type="ECO:0000313" key="4">
    <source>
        <dbReference type="WBParaSite" id="ACRNAN_scaffold514.g30350.t1"/>
    </source>
</evidence>
<feature type="region of interest" description="Disordered" evidence="1">
    <location>
        <begin position="276"/>
        <end position="301"/>
    </location>
</feature>
<feature type="domain" description="BTB" evidence="2">
    <location>
        <begin position="3"/>
        <end position="71"/>
    </location>
</feature>
<accession>A0A914E0P4</accession>
<proteinExistence type="predicted"/>
<dbReference type="CDD" id="cd18369">
    <property type="entry name" value="BTB_POZ_KCTD10-like_BACURD"/>
    <property type="match status" value="1"/>
</dbReference>
<evidence type="ECO:0000313" key="3">
    <source>
        <dbReference type="Proteomes" id="UP000887540"/>
    </source>
</evidence>
<dbReference type="WBParaSite" id="ACRNAN_scaffold514.g30350.t1">
    <property type="protein sequence ID" value="ACRNAN_scaffold514.g30350.t1"/>
    <property type="gene ID" value="ACRNAN_scaffold514.g30350"/>
</dbReference>
<evidence type="ECO:0000259" key="2">
    <source>
        <dbReference type="PROSITE" id="PS50097"/>
    </source>
</evidence>
<feature type="compositionally biased region" description="Polar residues" evidence="1">
    <location>
        <begin position="353"/>
        <end position="369"/>
    </location>
</feature>
<dbReference type="PROSITE" id="PS50097">
    <property type="entry name" value="BTB"/>
    <property type="match status" value="1"/>
</dbReference>
<sequence length="369" mass="41864">MSRYVKLNVGGSLFQTTLDTLCKYDSMLRAMFSGRMEVLRDSDGYVLIDRSGKHFGTILNFLRDGTVPLPECKTEVQELLAEAKYYCLQELVALCQSWLDFVNVSHNSEVGLSNFCRVPVVCNRKDVEAIFNVCTDKPIIKLLVNRNNNKYSYTSQSDDNFLKNMELFDRLVPRFHGRVLFVKDIGLDSAEICQWTFYARSKRKAELCCTSIVYATDRKQTKVEFPEARIYEEAMNALLLFDKQIANICPQCGSCNENGSEQDIDTALMSHLHVPVSRSNSNSPWMSTSPTPTNSNAPPVQVISTPSERLIVRFVRPPNTLGNPTVVRSDPDSQHGGETSRDAYHDRDRDRNQQQPHYNDSPTNSNCDD</sequence>
<dbReference type="AlphaFoldDB" id="A0A914E0P4"/>
<dbReference type="InterPro" id="IPR045068">
    <property type="entry name" value="BACURD1-3"/>
</dbReference>
<dbReference type="FunFam" id="3.30.710.10:FF:000046">
    <property type="entry name" value="BTB/POZ domain-containing protein KCTD7 isoform X1"/>
    <property type="match status" value="1"/>
</dbReference>
<name>A0A914E0P4_9BILA</name>
<dbReference type="InterPro" id="IPR003131">
    <property type="entry name" value="T1-type_BTB"/>
</dbReference>
<dbReference type="Gene3D" id="3.30.710.10">
    <property type="entry name" value="Potassium Channel Kv1.1, Chain A"/>
    <property type="match status" value="1"/>
</dbReference>
<reference evidence="4" key="1">
    <citation type="submission" date="2022-11" db="UniProtKB">
        <authorList>
            <consortium name="WormBaseParasite"/>
        </authorList>
    </citation>
    <scope>IDENTIFICATION</scope>
</reference>
<feature type="compositionally biased region" description="Basic and acidic residues" evidence="1">
    <location>
        <begin position="329"/>
        <end position="352"/>
    </location>
</feature>
<dbReference type="SMART" id="SM00225">
    <property type="entry name" value="BTB"/>
    <property type="match status" value="1"/>
</dbReference>
<dbReference type="Pfam" id="PF02214">
    <property type="entry name" value="BTB_2"/>
    <property type="match status" value="1"/>
</dbReference>
<dbReference type="SUPFAM" id="SSF54695">
    <property type="entry name" value="POZ domain"/>
    <property type="match status" value="1"/>
</dbReference>
<dbReference type="GO" id="GO:0051260">
    <property type="term" value="P:protein homooligomerization"/>
    <property type="evidence" value="ECO:0007669"/>
    <property type="project" value="InterPro"/>
</dbReference>
<dbReference type="InterPro" id="IPR000210">
    <property type="entry name" value="BTB/POZ_dom"/>
</dbReference>
<dbReference type="InterPro" id="IPR011333">
    <property type="entry name" value="SKP1/BTB/POZ_sf"/>
</dbReference>
<protein>
    <submittedName>
        <fullName evidence="4">BTB domain-containing protein</fullName>
    </submittedName>
</protein>